<feature type="compositionally biased region" description="Basic and acidic residues" evidence="6">
    <location>
        <begin position="830"/>
        <end position="848"/>
    </location>
</feature>
<dbReference type="InterPro" id="IPR023365">
    <property type="entry name" value="Sortase_dom-sf"/>
</dbReference>
<feature type="compositionally biased region" description="Basic and acidic residues" evidence="6">
    <location>
        <begin position="880"/>
        <end position="891"/>
    </location>
</feature>
<gene>
    <name evidence="10" type="ORF">H9704_07460</name>
</gene>
<keyword evidence="7" id="KW-0472">Membrane</keyword>
<evidence type="ECO:0000256" key="5">
    <source>
        <dbReference type="PIRSR" id="PIRSR605754-1"/>
    </source>
</evidence>
<feature type="domain" description="SpaA-like prealbumin fold" evidence="9">
    <location>
        <begin position="3552"/>
        <end position="3630"/>
    </location>
</feature>
<dbReference type="GO" id="GO:0016787">
    <property type="term" value="F:hydrolase activity"/>
    <property type="evidence" value="ECO:0007669"/>
    <property type="project" value="UniProtKB-KW"/>
</dbReference>
<feature type="active site" description="Acyl-thioester intermediate" evidence="5">
    <location>
        <position position="4184"/>
    </location>
</feature>
<feature type="compositionally biased region" description="Gly residues" evidence="6">
    <location>
        <begin position="669"/>
        <end position="683"/>
    </location>
</feature>
<evidence type="ECO:0000313" key="10">
    <source>
        <dbReference type="EMBL" id="HJC05975.1"/>
    </source>
</evidence>
<feature type="domain" description="SpaA-like prealbumin fold" evidence="9">
    <location>
        <begin position="3264"/>
        <end position="3341"/>
    </location>
</feature>
<dbReference type="Pfam" id="PF17802">
    <property type="entry name" value="SpaA"/>
    <property type="match status" value="4"/>
</dbReference>
<evidence type="ECO:0000256" key="4">
    <source>
        <dbReference type="ARBA" id="ARBA00022801"/>
    </source>
</evidence>
<dbReference type="CDD" id="cd05826">
    <property type="entry name" value="Sortase_B"/>
    <property type="match status" value="1"/>
</dbReference>
<keyword evidence="3 8" id="KW-0732">Signal</keyword>
<feature type="region of interest" description="Disordered" evidence="6">
    <location>
        <begin position="3990"/>
        <end position="4023"/>
    </location>
</feature>
<reference evidence="10" key="2">
    <citation type="submission" date="2021-04" db="EMBL/GenBank/DDBJ databases">
        <authorList>
            <person name="Gilroy R."/>
        </authorList>
    </citation>
    <scope>NUCLEOTIDE SEQUENCE</scope>
    <source>
        <strain evidence="10">CHK180-15479</strain>
    </source>
</reference>
<dbReference type="SUPFAM" id="SSF49478">
    <property type="entry name" value="Cna protein B-type domain"/>
    <property type="match status" value="1"/>
</dbReference>
<proteinExistence type="inferred from homology"/>
<feature type="domain" description="SpaA-like prealbumin fold" evidence="9">
    <location>
        <begin position="3464"/>
        <end position="3537"/>
    </location>
</feature>
<dbReference type="SUPFAM" id="SSF63817">
    <property type="entry name" value="Sortase"/>
    <property type="match status" value="1"/>
</dbReference>
<dbReference type="InterPro" id="IPR041033">
    <property type="entry name" value="SpaA_PFL_dom_1"/>
</dbReference>
<feature type="compositionally biased region" description="Gly residues" evidence="6">
    <location>
        <begin position="711"/>
        <end position="721"/>
    </location>
</feature>
<evidence type="ECO:0000256" key="1">
    <source>
        <dbReference type="ARBA" id="ARBA00007257"/>
    </source>
</evidence>
<name>A0A9D2SH43_9FIRM</name>
<feature type="compositionally biased region" description="Acidic residues" evidence="6">
    <location>
        <begin position="777"/>
        <end position="797"/>
    </location>
</feature>
<evidence type="ECO:0000256" key="2">
    <source>
        <dbReference type="ARBA" id="ARBA00022525"/>
    </source>
</evidence>
<feature type="active site" description="Proton donor/acceptor" evidence="5">
    <location>
        <position position="4091"/>
    </location>
</feature>
<evidence type="ECO:0000259" key="9">
    <source>
        <dbReference type="Pfam" id="PF17802"/>
    </source>
</evidence>
<reference evidence="10" key="1">
    <citation type="journal article" date="2021" name="PeerJ">
        <title>Extensive microbial diversity within the chicken gut microbiome revealed by metagenomics and culture.</title>
        <authorList>
            <person name="Gilroy R."/>
            <person name="Ravi A."/>
            <person name="Getino M."/>
            <person name="Pursley I."/>
            <person name="Horton D.L."/>
            <person name="Alikhan N.F."/>
            <person name="Baker D."/>
            <person name="Gharbi K."/>
            <person name="Hall N."/>
            <person name="Watson M."/>
            <person name="Adriaenssens E.M."/>
            <person name="Foster-Nyarko E."/>
            <person name="Jarju S."/>
            <person name="Secka A."/>
            <person name="Antonio M."/>
            <person name="Oren A."/>
            <person name="Chaudhuri R.R."/>
            <person name="La Ragione R."/>
            <person name="Hildebrand F."/>
            <person name="Pallen M.J."/>
        </authorList>
    </citation>
    <scope>NUCLEOTIDE SEQUENCE</scope>
    <source>
        <strain evidence="10">CHK180-15479</strain>
    </source>
</reference>
<feature type="compositionally biased region" description="Low complexity" evidence="6">
    <location>
        <begin position="723"/>
        <end position="746"/>
    </location>
</feature>
<evidence type="ECO:0000256" key="6">
    <source>
        <dbReference type="SAM" id="MobiDB-lite"/>
    </source>
</evidence>
<dbReference type="PANTHER" id="PTHR36108">
    <property type="entry name" value="COLOSSIN-B-RELATED"/>
    <property type="match status" value="1"/>
</dbReference>
<dbReference type="Gene3D" id="2.60.40.10">
    <property type="entry name" value="Immunoglobulins"/>
    <property type="match status" value="9"/>
</dbReference>
<dbReference type="InterPro" id="IPR005754">
    <property type="entry name" value="Sortase"/>
</dbReference>
<protein>
    <submittedName>
        <fullName evidence="10">Sortase</fullName>
    </submittedName>
</protein>
<sequence>MSLFRKLKRPLLLLLAAVMIGNSLPLSVLAEGTAAQQDEGDGTVIMEIRGDAFQQKNFHVFGKMHHSITYYSIKYGAEILPTFCLEPGKKLPNHSVMHYTRYDLSNGGAMPFVGSLDRFKHMYLAYEWTTSENFFVMERYAMVQTYIWGCLTGHEDDWEAQEQAARQLAGVMPGTDVMGLFESMKSYIIDGLADEESQAGGGLPSWNGQTQTMQLTADGGYELTLDISACPQLKTAAWTFPGEGWSYALASDGNSITFRYNGSGQPTGTVQSAPLNGVSSRYYLYLLSPVNGGQQSQFGWLERESLPASVSFSVNDSPAPDIDVPEFKVYRHSEVFESNYSIDLEKYCAETNQRLEGTTFNVWEDFDLSQVNEDGYTEGEPDGTTGQVYINCMSPEPEQDYICDTITTDENGYAAHSDLRYYSYSKTYCMGHPAPEWVECDHEEEEECGCEEENARLREQWMALQEMCAATCDFHVPNTDEENREEDTSAQEAMLADRDETYENFINLEYSYTLEEKTARTGYIVHGNHNDDQDIETVVLVSAQAGGESRMGTYAASPLASDQPIDFHYPLGTETMEGSRGLAYDLPGEAELSLDERRSMTEEREEEKKEKETKPAETKAEVPAKTPEADAGTGSAGAEDGKSPAAGADSSQEAGDGESAGEPTDGTGDAAGTGDEAGAGGDGAENAENSGESEENAEGNTEGDANEETGEGSGTSAGEGGEAQESGDTSGGNSTESGNTSAGTSGDTEEDSSGSLDSSSSDGQGEAASSNGGDSDGSSDSDGGSDSDSGGDSDGSSDSDSGSAPGEAQARASVSRHMGIFGFLTASPTGDEKAADTETAAREESRDEREEETEEESEEEPTEESTRESPEESAGEEPEESGKAPGGKEEASDPADTAADIGTEPAGEEPTEEEPKEESEEEPEEDPGVRSFTYTRHPVSIDTDISVSSAEDDGTAGGPGVEREDGKPSVVSRMISFFSGDGEEEEDEGEDGSVTVSFPDFIDDDLPPIDISAYGDPDTILYTFKVWDHRTEGRIHINKRDLELYQADPEGSEGKTQGDATLEGAVYGLFAAQDIVHPDGKSGAIYHAGDLVAVAATDKNGDASFLVNTEKPGSYVKEDGTIHTPDGDTGPESLYDGGSITSSPEGFGTVAYPDYGAVNGSRWIGRPLFLGSYYIMELSRSEGYELSVNGKNRAETNREAEGVTTVREAGQALVTRGFTYNTDMEADGSWNDFTVGYFKTENGYDVEVTGYPEGTRFYRVDVTERTEMEQVPVSGSWQQQTDADGNPVWQTAKGGEYKTGPDGNPILKTDTGSDSGTDERTPAGETVYYRYRTAPRPTGTAQAEDTSQWDGAIDGEYLADQVNGMLSQMGYDVPDMPGSPWENLSLAGYSANGEAAAALLDWFTEHSFYDCGAVESIYQEDGEWHARVFYDYSEGDDAYPAVYEPLGQQLYVRKSASLEGGGAFTYWLCYEPGEYRLTSRTASVEEKRAILQEVPEGEELKGYIETVYLPAYETYQEGERILDAEGNPIPVMEYVYIYEERPVTYQDEVLTEIGASYDVAAGIYSFHIDNETDWENVTEALTATYRAVTAQAAIEYEGQEMPYCDYLIQVEGAGASAYAAGTELEEGTYMEDVRLPYPGQTVPVQDGGTEETPVPVQQRAIKQAIKVTKDISQAEYDGANTYGSVHNDPFTALMGLFGGNGGQGGKIVSQFTFKLYLKSNLENLYADEAGNLISEDISQENFPEAVEPVFLPPKAGGGTPLLEKKEDGTCNYVKFFDALYGAAEKGAGGYPKKTLRQFALDYYDVDGYKEELLAAEPGLASDRAYERALERAKGEASAYLDRYIGLESRLAIPWDGDAGGGTDRDPTTLQCNTKDGQDDYYNNSILLPYGTYVIVEQTARDIEKELANRHYESDYPKEITLPFVPNIEEDPNTGETEADYGLGSPYFNYNSADTPEDLIRKYQIRFNEETHVIEAHGQDGDFKVFKYGLDKDVRPGLSLTSGQPYEAAYLDGANEAVKAYYKGYTSQSEDAGTRDGVFYTGAETASGEAEVRDNVPTMKGMGTAVEGKYAPMLVPWTILAPAVDRENPDTGDIETLEPAGSGEDFNYVAFAQEDFENRYYRTGLRIEKLDKETGENIIHDGALFKIYAAKRDVEKTGTNAVGGTGEVLFGEAVDAAGEPVTDIAGNPILYPRVGESNSSMDDLPIRLDEEGIPLYDESQRIVQLDREGNEQGIFRAYATLREVEIDGDIEKEAVGYIETYGPLGAGAYVLVEVEAPEGYAKSRPVAFEIYADAVTYYEEERPGDGTGGNYVKKEAYQYQYAIPVDGDTNKFGTETVSQIPVQDYPSRARIYKVEDGDSLTGNENGLLETDAQGEKEASGGFDGELMVNDAGDRLIYEVRGRKEKLEERGDVRDIAYDPETQEWYGYVTKPMDSYSEQIIEGTEKELKAMEGVKLLYERDGTFTGKGIRFSIPVSGAELALYRAIELEKTGENTYKGVEAVWEDGKVKEIIGTNTGTHKELRVTGRDGGPAALPVWDAVEVDNEPVSLYFYDLSELERVSELPYPLNERGIRDNALWENPDTGELSVLDENGNPICHADPVTGMAYVYDDYGRILAYTVDDAGGKELVRSIRVHEDGTIKEIYVNKETVDDENGLPIYYENGEVVTKEESWTSGESTGPSGAAETPEEGHLIARLPFGAYILEEREAPYSQGYIQAEYLGIILSETEEEQTFFLQNAFTRNAFAKVDTRTQKEIAGAQMTLYKALADSQGKPLTDGDGKYRKGEAVASWISGYAYDDGGNQKLDGEGNPVPTAEPYWIDHLPVGPYVLEETICPYEQGYVQSEAVNVDVLETGHVQSFVMEDDFTALEVKKSDAKNQDVMYEDSLAYLTLYRAKADGDGKPLTDGEGVPLYDEEDRIFTFRAATYKDGQEVAATGRVTPDAGGNNPIVKYDYQYQAIPNTFQGRWYYTETAAVRMEYLPVGNYVLVESGTPAGYATAEPMLITIEDAGHLETVHFADMAEEPLRLSVDKVTVTGGQEVKGAVLAIYPVDKETGEVREEPLVLHQPTEDGQYQDVTARWVSGQDGVYTEEDAAAGRIPEGLTVGDLKPHLVEYIPVGDYILREETTPYGFLQSVDIPFTVTDTEIIQKAEMIDEIPEGILTVIKSDTDNPEVKLAGAEFTLTNQTLGIECQKAVTDADGKAVFDPVPIGYLDRDGSFKLYTYVCEETKAAPDHMLTLAPWEFSFEYVDEKTAVIPLTYEPTNDSNRVEVEKKLGGTDELLEGALLRIERKEGDAWEPVEEWESGKQAHLAKGLIAGEYRLVEVRAPEGVKVQAEPIYFSIADGMKEVPRLVMENFSVIVEIEKTSASTGELLGGARLQLIHKETGEVAGEWTSEAGKGQRFYGLKPGIYIIRELEAPEGYKKGADKEIEITDAPGVQQTFAYPNTRITHHGGGGGGDDTPEPSYLLFKKTDLGGTVLAGAEFTIYNAAGQAIQRAVSGADGLIRIERPGPGTYTIAETKTPEGYAVEREIHSFTIEGPGAAKGVYEITNGRMEVPIYKKDGATGEPLAGARLAVSWQGENGTEYFEGTTGADGLLMFYPPGAGTYRIEEREAPEGYQISAAAYTFTVDEEGKAAGNTVVYNFKIPTVIGRITGSYTVKDRFGQGTYQPGGRIFKTGDTSPIEALAVLAGLSLTGAGLCIYLLIRKRKAKGGMLIILVLCLAGMRTGQAEAAGQMHAAGQIQTADQAQAASQAEPGLHYVSQRIYYQDLEGSEEVPDRAWIPISDEASGESRQVLLPRSRLTWINERWSPDFSLELSFEGEGEDYYLLGEELIEKEELEKLSFMGEAIVKQAGLDQADYRITDVEWETEGAENGKLRILARGERRLRDCVALYEGVISESGEAIREIPDVPGAAVPEGESRFPENSRLLVLSAAVLLLAGTVWMLRRRNIAGGFLLIGALIFLGTGIWACGKVMKIQDSYRQGRKIYQAVQELARGEEKQDSGERRDSEERQDGGKEQDGAEGIDERALERMNPDYRLWLQIPGTEIDYPVVYGEEPLYWLEHAFDGTPQKAGTLFMEGGAVPLISFNTVIHGHNQKDGSMFGQLKRYMEKEFFEKNPMIRLYVQGKWIECPIVSCRIVRDSDGEPYRSPQSAEKQEEYFARMREASLYDTGLRPGNGDRLITLSTCHGTGKRLIVQALVFSSDFGYNRQSGSEEASQEEQGEHGVIYQESDLPIVY</sequence>
<feature type="transmembrane region" description="Helical" evidence="7">
    <location>
        <begin position="3925"/>
        <end position="3942"/>
    </location>
</feature>
<organism evidence="10 11">
    <name type="scientific">Candidatus Enterocloster excrementipullorum</name>
    <dbReference type="NCBI Taxonomy" id="2838559"/>
    <lineage>
        <taxon>Bacteria</taxon>
        <taxon>Bacillati</taxon>
        <taxon>Bacillota</taxon>
        <taxon>Clostridia</taxon>
        <taxon>Lachnospirales</taxon>
        <taxon>Lachnospiraceae</taxon>
        <taxon>Enterocloster</taxon>
    </lineage>
</organism>
<feature type="signal peptide" evidence="8">
    <location>
        <begin position="1"/>
        <end position="30"/>
    </location>
</feature>
<keyword evidence="7" id="KW-1133">Transmembrane helix</keyword>
<feature type="transmembrane region" description="Helical" evidence="7">
    <location>
        <begin position="3948"/>
        <end position="3968"/>
    </location>
</feature>
<comment type="caution">
    <text evidence="10">The sequence shown here is derived from an EMBL/GenBank/DDBJ whole genome shotgun (WGS) entry which is preliminary data.</text>
</comment>
<dbReference type="PANTHER" id="PTHR36108:SF13">
    <property type="entry name" value="COLOSSIN-B-RELATED"/>
    <property type="match status" value="1"/>
</dbReference>
<feature type="region of interest" description="Disordered" evidence="6">
    <location>
        <begin position="1295"/>
        <end position="1322"/>
    </location>
</feature>
<comment type="similarity">
    <text evidence="1">Belongs to the serine-aspartate repeat-containing protein (SDr) family.</text>
</comment>
<feature type="chain" id="PRO_5039389629" evidence="8">
    <location>
        <begin position="31"/>
        <end position="4234"/>
    </location>
</feature>
<evidence type="ECO:0000256" key="8">
    <source>
        <dbReference type="SAM" id="SignalP"/>
    </source>
</evidence>
<feature type="transmembrane region" description="Helical" evidence="7">
    <location>
        <begin position="3681"/>
        <end position="3701"/>
    </location>
</feature>
<feature type="region of interest" description="Disordered" evidence="6">
    <location>
        <begin position="588"/>
        <end position="970"/>
    </location>
</feature>
<keyword evidence="7" id="KW-0812">Transmembrane</keyword>
<feature type="compositionally biased region" description="Acidic residues" evidence="6">
    <location>
        <begin position="906"/>
        <end position="926"/>
    </location>
</feature>
<evidence type="ECO:0000256" key="3">
    <source>
        <dbReference type="ARBA" id="ARBA00022729"/>
    </source>
</evidence>
<accession>A0A9D2SH43</accession>
<dbReference type="Gene3D" id="2.40.260.10">
    <property type="entry name" value="Sortase"/>
    <property type="match status" value="1"/>
</dbReference>
<dbReference type="Proteomes" id="UP000823910">
    <property type="component" value="Unassembled WGS sequence"/>
</dbReference>
<evidence type="ECO:0000313" key="11">
    <source>
        <dbReference type="Proteomes" id="UP000823910"/>
    </source>
</evidence>
<keyword evidence="2" id="KW-0964">Secreted</keyword>
<dbReference type="Pfam" id="PF04203">
    <property type="entry name" value="Sortase"/>
    <property type="match status" value="1"/>
</dbReference>
<feature type="compositionally biased region" description="Acidic residues" evidence="6">
    <location>
        <begin position="849"/>
        <end position="863"/>
    </location>
</feature>
<feature type="compositionally biased region" description="Low complexity" evidence="6">
    <location>
        <begin position="753"/>
        <end position="776"/>
    </location>
</feature>
<feature type="compositionally biased region" description="Basic and acidic residues" evidence="6">
    <location>
        <begin position="594"/>
        <end position="622"/>
    </location>
</feature>
<dbReference type="InterPro" id="IPR009835">
    <property type="entry name" value="SrtB"/>
</dbReference>
<dbReference type="EMBL" id="DWWT01000030">
    <property type="protein sequence ID" value="HJC05975.1"/>
    <property type="molecule type" value="Genomic_DNA"/>
</dbReference>
<keyword evidence="4" id="KW-0378">Hydrolase</keyword>
<dbReference type="InterPro" id="IPR013783">
    <property type="entry name" value="Ig-like_fold"/>
</dbReference>
<feature type="domain" description="SpaA-like prealbumin fold" evidence="9">
    <location>
        <begin position="3357"/>
        <end position="3430"/>
    </location>
</feature>
<feature type="compositionally biased region" description="Basic and acidic residues" evidence="6">
    <location>
        <begin position="3991"/>
        <end position="4023"/>
    </location>
</feature>
<evidence type="ECO:0000256" key="7">
    <source>
        <dbReference type="SAM" id="Phobius"/>
    </source>
</evidence>